<evidence type="ECO:0000256" key="1">
    <source>
        <dbReference type="SAM" id="MobiDB-lite"/>
    </source>
</evidence>
<name>X1QZ70_9ZZZZ</name>
<proteinExistence type="predicted"/>
<comment type="caution">
    <text evidence="2">The sequence shown here is derived from an EMBL/GenBank/DDBJ whole genome shotgun (WGS) entry which is preliminary data.</text>
</comment>
<organism evidence="2">
    <name type="scientific">marine sediment metagenome</name>
    <dbReference type="NCBI Taxonomy" id="412755"/>
    <lineage>
        <taxon>unclassified sequences</taxon>
        <taxon>metagenomes</taxon>
        <taxon>ecological metagenomes</taxon>
    </lineage>
</organism>
<dbReference type="EMBL" id="BARW01000139">
    <property type="protein sequence ID" value="GAI60131.1"/>
    <property type="molecule type" value="Genomic_DNA"/>
</dbReference>
<feature type="compositionally biased region" description="Polar residues" evidence="1">
    <location>
        <begin position="65"/>
        <end position="77"/>
    </location>
</feature>
<feature type="compositionally biased region" description="Basic and acidic residues" evidence="1">
    <location>
        <begin position="79"/>
        <end position="93"/>
    </location>
</feature>
<reference evidence="2" key="1">
    <citation type="journal article" date="2014" name="Front. Microbiol.">
        <title>High frequency of phylogenetically diverse reductive dehalogenase-homologous genes in deep subseafloor sedimentary metagenomes.</title>
        <authorList>
            <person name="Kawai M."/>
            <person name="Futagami T."/>
            <person name="Toyoda A."/>
            <person name="Takaki Y."/>
            <person name="Nishi S."/>
            <person name="Hori S."/>
            <person name="Arai W."/>
            <person name="Tsubouchi T."/>
            <person name="Morono Y."/>
            <person name="Uchiyama I."/>
            <person name="Ito T."/>
            <person name="Fujiyama A."/>
            <person name="Inagaki F."/>
            <person name="Takami H."/>
        </authorList>
    </citation>
    <scope>NUCLEOTIDE SEQUENCE</scope>
    <source>
        <strain evidence="2">Expedition CK06-06</strain>
    </source>
</reference>
<protein>
    <submittedName>
        <fullName evidence="2">Uncharacterized protein</fullName>
    </submittedName>
</protein>
<accession>X1QZ70</accession>
<sequence length="167" mass="17461">MNNTTVKIDNKSYAKIRALSDASGDSIVETVGVVLGAGMGEIEGLSRSLSPNQAGKGSVKRKPAVSTSQEDIGFTNSEPKAKVEPKAKADPKADPGYTCMTCGGNVDINDTQCPNPECGVTLNWQGVEGNEGESEEGNTAWLWAGAAIVGILALRNRIQPNGVLRVT</sequence>
<dbReference type="AlphaFoldDB" id="X1QZ70"/>
<evidence type="ECO:0000313" key="2">
    <source>
        <dbReference type="EMBL" id="GAI60131.1"/>
    </source>
</evidence>
<feature type="region of interest" description="Disordered" evidence="1">
    <location>
        <begin position="46"/>
        <end position="95"/>
    </location>
</feature>
<gene>
    <name evidence="2" type="ORF">S12H4_00875</name>
</gene>